<dbReference type="InterPro" id="IPR050130">
    <property type="entry name" value="ClpA_ClpB"/>
</dbReference>
<dbReference type="InterPro" id="IPR001270">
    <property type="entry name" value="ClpA/B"/>
</dbReference>
<protein>
    <submittedName>
        <fullName evidence="4">AAA family ATPase</fullName>
    </submittedName>
</protein>
<dbReference type="EMBL" id="DXHP01000196">
    <property type="protein sequence ID" value="HIW07450.1"/>
    <property type="molecule type" value="Genomic_DNA"/>
</dbReference>
<reference evidence="4" key="2">
    <citation type="submission" date="2021-04" db="EMBL/GenBank/DDBJ databases">
        <authorList>
            <person name="Gilroy R."/>
        </authorList>
    </citation>
    <scope>NUCLEOTIDE SEQUENCE</scope>
    <source>
        <strain evidence="4">CHK160-9182</strain>
    </source>
</reference>
<dbReference type="InterPro" id="IPR019489">
    <property type="entry name" value="Clp_ATPase_C"/>
</dbReference>
<evidence type="ECO:0000313" key="4">
    <source>
        <dbReference type="EMBL" id="HIW07450.1"/>
    </source>
</evidence>
<organism evidence="4 5">
    <name type="scientific">Candidatus Ignatzschineria merdigallinarum</name>
    <dbReference type="NCBI Taxonomy" id="2838621"/>
    <lineage>
        <taxon>Bacteria</taxon>
        <taxon>Pseudomonadati</taxon>
        <taxon>Pseudomonadota</taxon>
        <taxon>Gammaproteobacteria</taxon>
        <taxon>Cardiobacteriales</taxon>
        <taxon>Ignatzschineriaceae</taxon>
        <taxon>Ignatzschineria</taxon>
    </lineage>
</organism>
<dbReference type="GO" id="GO:0005737">
    <property type="term" value="C:cytoplasm"/>
    <property type="evidence" value="ECO:0007669"/>
    <property type="project" value="TreeGrafter"/>
</dbReference>
<dbReference type="GO" id="GO:0005524">
    <property type="term" value="F:ATP binding"/>
    <property type="evidence" value="ECO:0007669"/>
    <property type="project" value="UniProtKB-KW"/>
</dbReference>
<dbReference type="GO" id="GO:0016887">
    <property type="term" value="F:ATP hydrolysis activity"/>
    <property type="evidence" value="ECO:0007669"/>
    <property type="project" value="InterPro"/>
</dbReference>
<sequence>GYEEGGYLTEAIRRRPYSVILLDEVEKAHPDVFNILLQVLDDGRLTDGQGRTVDFKNTVIIMTSNLGSHLIQEQANRLSDLSEKDQYLAMRESVMDVVGEHFRPEFINRIDDIVVFHPLAKAHIRSIAALQVNRVVKRLLEHDVMLSVTEEGLDKLGEIGYDPVFGARPLKRAIQTHLENPLAKAFLRGEFKAGDTVIVDGELNMDIIDGEAVN</sequence>
<feature type="domain" description="Clp ATPase C-terminal" evidence="3">
    <location>
        <begin position="119"/>
        <end position="205"/>
    </location>
</feature>
<dbReference type="PRINTS" id="PR00300">
    <property type="entry name" value="CLPPROTEASEA"/>
</dbReference>
<dbReference type="Pfam" id="PF10431">
    <property type="entry name" value="ClpB_D2-small"/>
    <property type="match status" value="1"/>
</dbReference>
<evidence type="ECO:0000256" key="1">
    <source>
        <dbReference type="ARBA" id="ARBA00022741"/>
    </source>
</evidence>
<dbReference type="AlphaFoldDB" id="A0A9D1Q618"/>
<dbReference type="SMART" id="SM01086">
    <property type="entry name" value="ClpB_D2-small"/>
    <property type="match status" value="1"/>
</dbReference>
<comment type="caution">
    <text evidence="4">The sequence shown here is derived from an EMBL/GenBank/DDBJ whole genome shotgun (WGS) entry which is preliminary data.</text>
</comment>
<name>A0A9D1Q618_9GAMM</name>
<proteinExistence type="predicted"/>
<dbReference type="SUPFAM" id="SSF52540">
    <property type="entry name" value="P-loop containing nucleoside triphosphate hydrolases"/>
    <property type="match status" value="1"/>
</dbReference>
<keyword evidence="1" id="KW-0547">Nucleotide-binding</keyword>
<dbReference type="GO" id="GO:0034605">
    <property type="term" value="P:cellular response to heat"/>
    <property type="evidence" value="ECO:0007669"/>
    <property type="project" value="TreeGrafter"/>
</dbReference>
<evidence type="ECO:0000313" key="5">
    <source>
        <dbReference type="Proteomes" id="UP000823934"/>
    </source>
</evidence>
<dbReference type="CDD" id="cd19499">
    <property type="entry name" value="RecA-like_ClpB_Hsp104-like"/>
    <property type="match status" value="1"/>
</dbReference>
<dbReference type="Pfam" id="PF07724">
    <property type="entry name" value="AAA_2"/>
    <property type="match status" value="1"/>
</dbReference>
<evidence type="ECO:0000259" key="3">
    <source>
        <dbReference type="SMART" id="SM01086"/>
    </source>
</evidence>
<reference evidence="4" key="1">
    <citation type="journal article" date="2021" name="PeerJ">
        <title>Extensive microbial diversity within the chicken gut microbiome revealed by metagenomics and culture.</title>
        <authorList>
            <person name="Gilroy R."/>
            <person name="Ravi A."/>
            <person name="Getino M."/>
            <person name="Pursley I."/>
            <person name="Horton D.L."/>
            <person name="Alikhan N.F."/>
            <person name="Baker D."/>
            <person name="Gharbi K."/>
            <person name="Hall N."/>
            <person name="Watson M."/>
            <person name="Adriaenssens E.M."/>
            <person name="Foster-Nyarko E."/>
            <person name="Jarju S."/>
            <person name="Secka A."/>
            <person name="Antonio M."/>
            <person name="Oren A."/>
            <person name="Chaudhuri R.R."/>
            <person name="La Ragione R."/>
            <person name="Hildebrand F."/>
            <person name="Pallen M.J."/>
        </authorList>
    </citation>
    <scope>NUCLEOTIDE SEQUENCE</scope>
    <source>
        <strain evidence="4">CHK160-9182</strain>
    </source>
</reference>
<dbReference type="Proteomes" id="UP000823934">
    <property type="component" value="Unassembled WGS sequence"/>
</dbReference>
<accession>A0A9D1Q618</accession>
<dbReference type="PANTHER" id="PTHR11638">
    <property type="entry name" value="ATP-DEPENDENT CLP PROTEASE"/>
    <property type="match status" value="1"/>
</dbReference>
<dbReference type="InterPro" id="IPR003959">
    <property type="entry name" value="ATPase_AAA_core"/>
</dbReference>
<evidence type="ECO:0000256" key="2">
    <source>
        <dbReference type="ARBA" id="ARBA00022840"/>
    </source>
</evidence>
<dbReference type="InterPro" id="IPR027417">
    <property type="entry name" value="P-loop_NTPase"/>
</dbReference>
<gene>
    <name evidence="4" type="ORF">H9889_09040</name>
</gene>
<dbReference type="Gene3D" id="3.40.50.300">
    <property type="entry name" value="P-loop containing nucleotide triphosphate hydrolases"/>
    <property type="match status" value="1"/>
</dbReference>
<dbReference type="Gene3D" id="1.10.8.60">
    <property type="match status" value="1"/>
</dbReference>
<keyword evidence="2" id="KW-0067">ATP-binding</keyword>
<feature type="non-terminal residue" evidence="4">
    <location>
        <position position="1"/>
    </location>
</feature>
<dbReference type="PANTHER" id="PTHR11638:SF18">
    <property type="entry name" value="HEAT SHOCK PROTEIN 104"/>
    <property type="match status" value="1"/>
</dbReference>